<dbReference type="AlphaFoldDB" id="A0A9N7U565"/>
<accession>A0A9N7U565</accession>
<organism evidence="1 2">
    <name type="scientific">Pleuronectes platessa</name>
    <name type="common">European plaice</name>
    <dbReference type="NCBI Taxonomy" id="8262"/>
    <lineage>
        <taxon>Eukaryota</taxon>
        <taxon>Metazoa</taxon>
        <taxon>Chordata</taxon>
        <taxon>Craniata</taxon>
        <taxon>Vertebrata</taxon>
        <taxon>Euteleostomi</taxon>
        <taxon>Actinopterygii</taxon>
        <taxon>Neopterygii</taxon>
        <taxon>Teleostei</taxon>
        <taxon>Neoteleostei</taxon>
        <taxon>Acanthomorphata</taxon>
        <taxon>Carangaria</taxon>
        <taxon>Pleuronectiformes</taxon>
        <taxon>Pleuronectoidei</taxon>
        <taxon>Pleuronectidae</taxon>
        <taxon>Pleuronectes</taxon>
    </lineage>
</organism>
<gene>
    <name evidence="1" type="ORF">PLEPLA_LOCUS11835</name>
</gene>
<evidence type="ECO:0000313" key="1">
    <source>
        <dbReference type="EMBL" id="CAB1423914.1"/>
    </source>
</evidence>
<protein>
    <submittedName>
        <fullName evidence="1">Uncharacterized protein</fullName>
    </submittedName>
</protein>
<reference evidence="1" key="1">
    <citation type="submission" date="2020-03" db="EMBL/GenBank/DDBJ databases">
        <authorList>
            <person name="Weist P."/>
        </authorList>
    </citation>
    <scope>NUCLEOTIDE SEQUENCE</scope>
</reference>
<dbReference type="EMBL" id="CADEAL010000691">
    <property type="protein sequence ID" value="CAB1423914.1"/>
    <property type="molecule type" value="Genomic_DNA"/>
</dbReference>
<name>A0A9N7U565_PLEPL</name>
<keyword evidence="2" id="KW-1185">Reference proteome</keyword>
<proteinExistence type="predicted"/>
<comment type="caution">
    <text evidence="1">The sequence shown here is derived from an EMBL/GenBank/DDBJ whole genome shotgun (WGS) entry which is preliminary data.</text>
</comment>
<dbReference type="Proteomes" id="UP001153269">
    <property type="component" value="Unassembled WGS sequence"/>
</dbReference>
<evidence type="ECO:0000313" key="2">
    <source>
        <dbReference type="Proteomes" id="UP001153269"/>
    </source>
</evidence>
<sequence>MVLNLRTEGLSKGGGVSRYIPPSGGTDLNLWSSNHLRSTCLKQPLTTQHDLLPKTSHHLSPSTAIAMATVSTVTSLFPLLTRSLRRHDPVGIVNGCSGSQCGARRSQSVDLQAEMALIRVAEEHMALCLEQAAEADNAGEAFAGPAPVPA</sequence>